<gene>
    <name evidence="1" type="ORF">PITG_06933</name>
</gene>
<evidence type="ECO:0000313" key="2">
    <source>
        <dbReference type="Proteomes" id="UP000006643"/>
    </source>
</evidence>
<accession>D0N6U3</accession>
<dbReference type="VEuPathDB" id="FungiDB:PITG_06933"/>
<evidence type="ECO:0000313" key="1">
    <source>
        <dbReference type="EMBL" id="EEY53292.1"/>
    </source>
</evidence>
<protein>
    <submittedName>
        <fullName evidence="1">Uncharacterized protein</fullName>
    </submittedName>
</protein>
<dbReference type="HOGENOM" id="CLU_004779_0_0_1"/>
<dbReference type="OMA" id="ANCRLVP"/>
<dbReference type="Proteomes" id="UP000006643">
    <property type="component" value="Unassembled WGS sequence"/>
</dbReference>
<sequence>MLLAKFFDGAHCDVGVPNAKSFENLLLAVVQSGDLRVAIDYAADVSIQRSHDHVCRSQAEQKRSAFIAGIEQMSPLLVVAVNSRSPIGSFEIAMELTCTDSNPVVVVLHSMNASGCFPKLEDAKKKIESIVLFEAKRSPEEEIQIQAFRHLLAVANQTRHNRERSFMDSVINRKLVLTERKVAVVFEKIGFFFSSTELQEVVSYLKRVQDNYSRAHNHRMDDLPSLSMLTPTSTGLFTLPFMKTLLVSSTMMSDNGGLNSPWRFVCVLVDYDFQLVDFVHDGCPVTKRGGFSYRKGQSIYNCIVDRLYLRLTALSNKVFAGSNFTRTLSKVRIQLENMEECQILGLLDTKPHANCRWFTLAAVYRSEKNNQWQLQAIGRCGNATSIYASIDELNALLVEMRMIQTNIRQDCEEIVHRLAKNIRFGRNGRIVLAPMVGNGDKPSLRIALKLQEMESEIDVYTHRNVANRTLPTIQSVYRSLLRILSQHEIKECLQQNFFAPQNRKVKRHVERRVVSAQTNVPVENLHVFIERNVSLGSNLAKTVLPMLMMGSRLMSIRRRLLKKRVTEITRGVAQAFVPDCFANALKRVTIATSLNVKLISVVRARALLRRVMRQRYERIKNCILECARKREQAREYSQSFPVRLQKLFANSLVLSISERDLLQNLTREELAELDLMLRGVSVPSKEKTVLDERLLLEKLRMKLLLVTDSDGRANCRLVPGSYSLYVFHLDYFDGPATATSSVQEIVIPLDVYRWTYSLQLVDYFHPHVNVKLAGIALQITNNCSLERQVAVTDANGYATWDVSKGLYAVAVLRECRQLPCLCCSVASK</sequence>
<dbReference type="KEGG" id="pif:PITG_06933"/>
<proteinExistence type="predicted"/>
<keyword evidence="2" id="KW-1185">Reference proteome</keyword>
<dbReference type="GeneID" id="9463744"/>
<dbReference type="AlphaFoldDB" id="D0N6U3"/>
<dbReference type="InParanoid" id="D0N6U3"/>
<dbReference type="RefSeq" id="XP_002904910.1">
    <property type="nucleotide sequence ID" value="XM_002904864.1"/>
</dbReference>
<dbReference type="OrthoDB" id="122002at2759"/>
<reference evidence="2" key="1">
    <citation type="journal article" date="2009" name="Nature">
        <title>Genome sequence and analysis of the Irish potato famine pathogen Phytophthora infestans.</title>
        <authorList>
            <consortium name="The Broad Institute Genome Sequencing Platform"/>
            <person name="Haas B.J."/>
            <person name="Kamoun S."/>
            <person name="Zody M.C."/>
            <person name="Jiang R.H."/>
            <person name="Handsaker R.E."/>
            <person name="Cano L.M."/>
            <person name="Grabherr M."/>
            <person name="Kodira C.D."/>
            <person name="Raffaele S."/>
            <person name="Torto-Alalibo T."/>
            <person name="Bozkurt T.O."/>
            <person name="Ah-Fong A.M."/>
            <person name="Alvarado L."/>
            <person name="Anderson V.L."/>
            <person name="Armstrong M.R."/>
            <person name="Avrova A."/>
            <person name="Baxter L."/>
            <person name="Beynon J."/>
            <person name="Boevink P.C."/>
            <person name="Bollmann S.R."/>
            <person name="Bos J.I."/>
            <person name="Bulone V."/>
            <person name="Cai G."/>
            <person name="Cakir C."/>
            <person name="Carrington J.C."/>
            <person name="Chawner M."/>
            <person name="Conti L."/>
            <person name="Costanzo S."/>
            <person name="Ewan R."/>
            <person name="Fahlgren N."/>
            <person name="Fischbach M.A."/>
            <person name="Fugelstad J."/>
            <person name="Gilroy E.M."/>
            <person name="Gnerre S."/>
            <person name="Green P.J."/>
            <person name="Grenville-Briggs L.J."/>
            <person name="Griffith J."/>
            <person name="Grunwald N.J."/>
            <person name="Horn K."/>
            <person name="Horner N.R."/>
            <person name="Hu C.H."/>
            <person name="Huitema E."/>
            <person name="Jeong D.H."/>
            <person name="Jones A.M."/>
            <person name="Jones J.D."/>
            <person name="Jones R.W."/>
            <person name="Karlsson E.K."/>
            <person name="Kunjeti S.G."/>
            <person name="Lamour K."/>
            <person name="Liu Z."/>
            <person name="Ma L."/>
            <person name="Maclean D."/>
            <person name="Chibucos M.C."/>
            <person name="McDonald H."/>
            <person name="McWalters J."/>
            <person name="Meijer H.J."/>
            <person name="Morgan W."/>
            <person name="Morris P.F."/>
            <person name="Munro C.A."/>
            <person name="O'Neill K."/>
            <person name="Ospina-Giraldo M."/>
            <person name="Pinzon A."/>
            <person name="Pritchard L."/>
            <person name="Ramsahoye B."/>
            <person name="Ren Q."/>
            <person name="Restrepo S."/>
            <person name="Roy S."/>
            <person name="Sadanandom A."/>
            <person name="Savidor A."/>
            <person name="Schornack S."/>
            <person name="Schwartz D.C."/>
            <person name="Schumann U.D."/>
            <person name="Schwessinger B."/>
            <person name="Seyer L."/>
            <person name="Sharpe T."/>
            <person name="Silvar C."/>
            <person name="Song J."/>
            <person name="Studholme D.J."/>
            <person name="Sykes S."/>
            <person name="Thines M."/>
            <person name="van de Vondervoort P.J."/>
            <person name="Phuntumart V."/>
            <person name="Wawra S."/>
            <person name="Weide R."/>
            <person name="Win J."/>
            <person name="Young C."/>
            <person name="Zhou S."/>
            <person name="Fry W."/>
            <person name="Meyers B.C."/>
            <person name="van West P."/>
            <person name="Ristaino J."/>
            <person name="Govers F."/>
            <person name="Birch P.R."/>
            <person name="Whisson S.C."/>
            <person name="Judelson H.S."/>
            <person name="Nusbaum C."/>
        </authorList>
    </citation>
    <scope>NUCLEOTIDE SEQUENCE [LARGE SCALE GENOMIC DNA]</scope>
    <source>
        <strain evidence="2">T30-4</strain>
    </source>
</reference>
<dbReference type="EMBL" id="DS028127">
    <property type="protein sequence ID" value="EEY53292.1"/>
    <property type="molecule type" value="Genomic_DNA"/>
</dbReference>
<name>D0N6U3_PHYIT</name>
<organism evidence="1 2">
    <name type="scientific">Phytophthora infestans (strain T30-4)</name>
    <name type="common">Potato late blight agent</name>
    <dbReference type="NCBI Taxonomy" id="403677"/>
    <lineage>
        <taxon>Eukaryota</taxon>
        <taxon>Sar</taxon>
        <taxon>Stramenopiles</taxon>
        <taxon>Oomycota</taxon>
        <taxon>Peronosporomycetes</taxon>
        <taxon>Peronosporales</taxon>
        <taxon>Peronosporaceae</taxon>
        <taxon>Phytophthora</taxon>
    </lineage>
</organism>
<dbReference type="eggNOG" id="ENOG502SFP0">
    <property type="taxonomic scope" value="Eukaryota"/>
</dbReference>